<keyword evidence="4" id="KW-1185">Reference proteome</keyword>
<dbReference type="EMBL" id="FXYH01000005">
    <property type="protein sequence ID" value="SMX39411.1"/>
    <property type="molecule type" value="Genomic_DNA"/>
</dbReference>
<name>A0A238K919_9RHOB</name>
<evidence type="ECO:0008006" key="5">
    <source>
        <dbReference type="Google" id="ProtNLM"/>
    </source>
</evidence>
<dbReference type="InterPro" id="IPR025738">
    <property type="entry name" value="BatD"/>
</dbReference>
<keyword evidence="2" id="KW-0732">Signal</keyword>
<feature type="chain" id="PRO_5013257822" description="Oxygen tolerance" evidence="2">
    <location>
        <begin position="23"/>
        <end position="440"/>
    </location>
</feature>
<gene>
    <name evidence="3" type="ORF">PEV8663_01704</name>
</gene>
<proteinExistence type="predicted"/>
<dbReference type="PANTHER" id="PTHR40940">
    <property type="entry name" value="PROTEIN BATD-RELATED"/>
    <property type="match status" value="1"/>
</dbReference>
<evidence type="ECO:0000313" key="4">
    <source>
        <dbReference type="Proteomes" id="UP000220836"/>
    </source>
</evidence>
<evidence type="ECO:0000256" key="2">
    <source>
        <dbReference type="SAM" id="SignalP"/>
    </source>
</evidence>
<dbReference type="PANTHER" id="PTHR40940:SF1">
    <property type="entry name" value="PROTEIN BATD"/>
    <property type="match status" value="1"/>
</dbReference>
<dbReference type="RefSeq" id="WP_097804219.1">
    <property type="nucleotide sequence ID" value="NZ_FXYH01000005.1"/>
</dbReference>
<reference evidence="3 4" key="1">
    <citation type="submission" date="2017-05" db="EMBL/GenBank/DDBJ databases">
        <authorList>
            <person name="Song R."/>
            <person name="Chenine A.L."/>
            <person name="Ruprecht R.M."/>
        </authorList>
    </citation>
    <scope>NUCLEOTIDE SEQUENCE [LARGE SCALE GENOMIC DNA]</scope>
    <source>
        <strain evidence="3 4">CECT 8663</strain>
    </source>
</reference>
<evidence type="ECO:0000313" key="3">
    <source>
        <dbReference type="EMBL" id="SMX39411.1"/>
    </source>
</evidence>
<accession>A0A238K919</accession>
<dbReference type="Proteomes" id="UP000220836">
    <property type="component" value="Unassembled WGS sequence"/>
</dbReference>
<feature type="region of interest" description="Disordered" evidence="1">
    <location>
        <begin position="206"/>
        <end position="229"/>
    </location>
</feature>
<feature type="signal peptide" evidence="2">
    <location>
        <begin position="1"/>
        <end position="22"/>
    </location>
</feature>
<dbReference type="OrthoDB" id="7699970at2"/>
<dbReference type="AlphaFoldDB" id="A0A238K919"/>
<sequence>MRIWARTLAVLTLFLIGSAGVAETPKVSVDFEDEPVIVGQPFILRLKVLVPTFMPQPPVFPTFETPGLIIKLPSRSTSPISEKIDGASWAGVSRTYRIYPTTEGKITLPIQDVVITYKDPDSSEELRHVEPSPEISFTATIPDDARELNPMILADGLQITQDWEAPEGQLAVGDAVVRRLKAQITGTSALFVPDLLDTNPVTMTPEMQPDTPQDPDAPETAKFATYPQEPTLNESFDRGILSGTRTLQATYIAQTGGQAEAPEIILSWYNLKTNAIETITLPGRPFDVAPPPPEPFNPDPKDIAKAILVGLLAIVAAWALKQFVWPRAIALSDKASRAYQNTPRAARTQAVKAAQSKDLTRTLAELTVLEKRIGHQDPSVTAALRRLTETLYSGPSAPNAPSQEWHRLAQAIGKTNAPLHLRKTAPALPSLNPTSKSPGA</sequence>
<organism evidence="3 4">
    <name type="scientific">Pelagimonas varians</name>
    <dbReference type="NCBI Taxonomy" id="696760"/>
    <lineage>
        <taxon>Bacteria</taxon>
        <taxon>Pseudomonadati</taxon>
        <taxon>Pseudomonadota</taxon>
        <taxon>Alphaproteobacteria</taxon>
        <taxon>Rhodobacterales</taxon>
        <taxon>Roseobacteraceae</taxon>
        <taxon>Pelagimonas</taxon>
    </lineage>
</organism>
<protein>
    <recommendedName>
        <fullName evidence="5">Oxygen tolerance</fullName>
    </recommendedName>
</protein>
<evidence type="ECO:0000256" key="1">
    <source>
        <dbReference type="SAM" id="MobiDB-lite"/>
    </source>
</evidence>